<keyword evidence="4 10" id="KW-0677">Repeat</keyword>
<feature type="binding site" evidence="8">
    <location>
        <begin position="234"/>
        <end position="238"/>
    </location>
    <ligand>
        <name>GTP</name>
        <dbReference type="ChEBI" id="CHEBI:37565"/>
        <label>2</label>
    </ligand>
</feature>
<name>A0A1G6V2T2_9GAMM</name>
<feature type="domain" description="EngA-type G" evidence="12">
    <location>
        <begin position="3"/>
        <end position="166"/>
    </location>
</feature>
<dbReference type="InterPro" id="IPR003593">
    <property type="entry name" value="AAA+_ATPase"/>
</dbReference>
<reference evidence="13 14" key="1">
    <citation type="submission" date="2016-10" db="EMBL/GenBank/DDBJ databases">
        <authorList>
            <person name="de Groot N.N."/>
        </authorList>
    </citation>
    <scope>NUCLEOTIDE SEQUENCE [LARGE SCALE GENOMIC DNA]</scope>
    <source>
        <strain evidence="13 14">DSM 16957</strain>
    </source>
</reference>
<feature type="compositionally biased region" description="Basic residues" evidence="11">
    <location>
        <begin position="455"/>
        <end position="469"/>
    </location>
</feature>
<feature type="binding site" evidence="8">
    <location>
        <begin position="187"/>
        <end position="194"/>
    </location>
    <ligand>
        <name>GTP</name>
        <dbReference type="ChEBI" id="CHEBI:37565"/>
        <label>2</label>
    </ligand>
</feature>
<dbReference type="NCBIfam" id="TIGR03594">
    <property type="entry name" value="GTPase_EngA"/>
    <property type="match status" value="1"/>
</dbReference>
<comment type="similarity">
    <text evidence="1 8 9 10">Belongs to the TRAFAC class TrmE-Era-EngA-EngB-Septin-like GTPase superfamily. EngA (Der) GTPase family.</text>
</comment>
<sequence length="469" mass="52091">MLPLVALVGRPNVGKSTLFNVLTRSRDALVADQPGLTRDRQYGVCRLGERPFMVVDTGGIGSEEGSLGERAEVQSWAAVDEADVLLFIVDARAGITPDDSEILRRLRRQSKPVILAVNKTDGLDENTAMAEFSRLGIDTVLPLAASHGRGVLTLIETLFARLPALAEGEFDPALEDPTQRLKLAIVGRPNVGKSTLVNRICGEERVLASEVAGTTRDSIAVDLEREGRKYRLIDTAGIRRKARVDEAIEKFSVLKALQAIEQSEVVVFMLDASEGVTEQDATVLGHVLQAQRALVIAVNKWDGLTQYQKDQCKADLERRLAFVNYAQIVTISAKHGTGLRELFRAVHRANESATRTIGTSEINRALEAAFEAFQPPMVRGHVAKLRYAHMAGHNPPTIVVHGTRLKTLPDSYKRYLENFFRKRFKLVGTPIALLFREGENPYKDKPKPELSDRQKAKRKRLMQFVKRKS</sequence>
<accession>A0A1G6V2T2</accession>
<dbReference type="CDD" id="cd01894">
    <property type="entry name" value="EngA1"/>
    <property type="match status" value="1"/>
</dbReference>
<dbReference type="Gene3D" id="3.40.50.300">
    <property type="entry name" value="P-loop containing nucleotide triphosphate hydrolases"/>
    <property type="match status" value="2"/>
</dbReference>
<evidence type="ECO:0000256" key="7">
    <source>
        <dbReference type="ARBA" id="ARBA00032345"/>
    </source>
</evidence>
<evidence type="ECO:0000313" key="13">
    <source>
        <dbReference type="EMBL" id="SDD47783.1"/>
    </source>
</evidence>
<evidence type="ECO:0000256" key="2">
    <source>
        <dbReference type="ARBA" id="ARBA00020953"/>
    </source>
</evidence>
<dbReference type="FunFam" id="3.40.50.300:FF:000040">
    <property type="entry name" value="GTPase Der"/>
    <property type="match status" value="1"/>
</dbReference>
<protein>
    <recommendedName>
        <fullName evidence="2 8">GTPase Der</fullName>
    </recommendedName>
    <alternativeName>
        <fullName evidence="7 8">GTP-binding protein EngA</fullName>
    </alternativeName>
</protein>
<organism evidence="13 14">
    <name type="scientific">Aquimonas voraii</name>
    <dbReference type="NCBI Taxonomy" id="265719"/>
    <lineage>
        <taxon>Bacteria</taxon>
        <taxon>Pseudomonadati</taxon>
        <taxon>Pseudomonadota</taxon>
        <taxon>Gammaproteobacteria</taxon>
        <taxon>Lysobacterales</taxon>
        <taxon>Lysobacteraceae</taxon>
        <taxon>Aquimonas</taxon>
    </lineage>
</organism>
<keyword evidence="3 8" id="KW-0690">Ribosome biogenesis</keyword>
<evidence type="ECO:0000256" key="6">
    <source>
        <dbReference type="ARBA" id="ARBA00023134"/>
    </source>
</evidence>
<dbReference type="InterPro" id="IPR027417">
    <property type="entry name" value="P-loop_NTPase"/>
</dbReference>
<comment type="subunit">
    <text evidence="8">Associates with the 50S ribosomal subunit.</text>
</comment>
<evidence type="ECO:0000256" key="9">
    <source>
        <dbReference type="PROSITE-ProRule" id="PRU01049"/>
    </source>
</evidence>
<dbReference type="NCBIfam" id="TIGR00231">
    <property type="entry name" value="small_GTP"/>
    <property type="match status" value="2"/>
</dbReference>
<dbReference type="Pfam" id="PF01926">
    <property type="entry name" value="MMR_HSR1"/>
    <property type="match status" value="2"/>
</dbReference>
<feature type="compositionally biased region" description="Basic and acidic residues" evidence="11">
    <location>
        <begin position="439"/>
        <end position="454"/>
    </location>
</feature>
<feature type="binding site" evidence="8">
    <location>
        <begin position="56"/>
        <end position="60"/>
    </location>
    <ligand>
        <name>GTP</name>
        <dbReference type="ChEBI" id="CHEBI:37565"/>
        <label>1</label>
    </ligand>
</feature>
<dbReference type="GO" id="GO:0005525">
    <property type="term" value="F:GTP binding"/>
    <property type="evidence" value="ECO:0007669"/>
    <property type="project" value="UniProtKB-UniRule"/>
</dbReference>
<evidence type="ECO:0000313" key="14">
    <source>
        <dbReference type="Proteomes" id="UP000199603"/>
    </source>
</evidence>
<keyword evidence="5 8" id="KW-0547">Nucleotide-binding</keyword>
<dbReference type="InterPro" id="IPR016484">
    <property type="entry name" value="GTPase_Der"/>
</dbReference>
<evidence type="ECO:0000256" key="5">
    <source>
        <dbReference type="ARBA" id="ARBA00022741"/>
    </source>
</evidence>
<gene>
    <name evidence="8" type="primary">der</name>
    <name evidence="13" type="ORF">SAMN04488509_102613</name>
</gene>
<feature type="region of interest" description="Disordered" evidence="11">
    <location>
        <begin position="439"/>
        <end position="469"/>
    </location>
</feature>
<dbReference type="GO" id="GO:0043022">
    <property type="term" value="F:ribosome binding"/>
    <property type="evidence" value="ECO:0007669"/>
    <property type="project" value="TreeGrafter"/>
</dbReference>
<evidence type="ECO:0000259" key="12">
    <source>
        <dbReference type="PROSITE" id="PS51712"/>
    </source>
</evidence>
<proteinExistence type="inferred from homology"/>
<dbReference type="OrthoDB" id="9805918at2"/>
<comment type="function">
    <text evidence="8 10">GTPase that plays an essential role in the late steps of ribosome biogenesis.</text>
</comment>
<dbReference type="FunFam" id="3.30.300.20:FF:000004">
    <property type="entry name" value="GTPase Der"/>
    <property type="match status" value="1"/>
</dbReference>
<dbReference type="EMBL" id="FNAG01000002">
    <property type="protein sequence ID" value="SDD47783.1"/>
    <property type="molecule type" value="Genomic_DNA"/>
</dbReference>
<dbReference type="PIRSF" id="PIRSF006485">
    <property type="entry name" value="GTP-binding_EngA"/>
    <property type="match status" value="1"/>
</dbReference>
<evidence type="ECO:0000256" key="11">
    <source>
        <dbReference type="SAM" id="MobiDB-lite"/>
    </source>
</evidence>
<dbReference type="InterPro" id="IPR031166">
    <property type="entry name" value="G_ENGA"/>
</dbReference>
<dbReference type="Proteomes" id="UP000199603">
    <property type="component" value="Unassembled WGS sequence"/>
</dbReference>
<keyword evidence="14" id="KW-1185">Reference proteome</keyword>
<dbReference type="HAMAP" id="MF_00195">
    <property type="entry name" value="GTPase_Der"/>
    <property type="match status" value="1"/>
</dbReference>
<dbReference type="GO" id="GO:0042254">
    <property type="term" value="P:ribosome biogenesis"/>
    <property type="evidence" value="ECO:0007669"/>
    <property type="project" value="UniProtKB-KW"/>
</dbReference>
<dbReference type="SUPFAM" id="SSF52540">
    <property type="entry name" value="P-loop containing nucleoside triphosphate hydrolases"/>
    <property type="match status" value="2"/>
</dbReference>
<dbReference type="FunFam" id="3.40.50.300:FF:000057">
    <property type="entry name" value="GTPase Der"/>
    <property type="match status" value="1"/>
</dbReference>
<dbReference type="PANTHER" id="PTHR43834">
    <property type="entry name" value="GTPASE DER"/>
    <property type="match status" value="1"/>
</dbReference>
<dbReference type="PROSITE" id="PS51712">
    <property type="entry name" value="G_ENGA"/>
    <property type="match status" value="2"/>
</dbReference>
<keyword evidence="6 8" id="KW-0342">GTP-binding</keyword>
<dbReference type="SMART" id="SM00382">
    <property type="entry name" value="AAA"/>
    <property type="match status" value="2"/>
</dbReference>
<dbReference type="InterPro" id="IPR015946">
    <property type="entry name" value="KH_dom-like_a/b"/>
</dbReference>
<dbReference type="CDD" id="cd01895">
    <property type="entry name" value="EngA2"/>
    <property type="match status" value="1"/>
</dbReference>
<dbReference type="PANTHER" id="PTHR43834:SF6">
    <property type="entry name" value="GTPASE DER"/>
    <property type="match status" value="1"/>
</dbReference>
<evidence type="ECO:0000256" key="4">
    <source>
        <dbReference type="ARBA" id="ARBA00022737"/>
    </source>
</evidence>
<dbReference type="InterPro" id="IPR006073">
    <property type="entry name" value="GTP-bd"/>
</dbReference>
<dbReference type="STRING" id="265719.SAMN04488509_102613"/>
<feature type="domain" description="EngA-type G" evidence="12">
    <location>
        <begin position="181"/>
        <end position="354"/>
    </location>
</feature>
<evidence type="ECO:0000256" key="8">
    <source>
        <dbReference type="HAMAP-Rule" id="MF_00195"/>
    </source>
</evidence>
<dbReference type="AlphaFoldDB" id="A0A1G6V2T2"/>
<dbReference type="Pfam" id="PF14714">
    <property type="entry name" value="KH_dom-like"/>
    <property type="match status" value="1"/>
</dbReference>
<feature type="binding site" evidence="8">
    <location>
        <begin position="118"/>
        <end position="121"/>
    </location>
    <ligand>
        <name>GTP</name>
        <dbReference type="ChEBI" id="CHEBI:37565"/>
        <label>1</label>
    </ligand>
</feature>
<feature type="binding site" evidence="8">
    <location>
        <begin position="9"/>
        <end position="16"/>
    </location>
    <ligand>
        <name>GTP</name>
        <dbReference type="ChEBI" id="CHEBI:37565"/>
        <label>1</label>
    </ligand>
</feature>
<evidence type="ECO:0000256" key="10">
    <source>
        <dbReference type="RuleBase" id="RU004481"/>
    </source>
</evidence>
<dbReference type="Gene3D" id="3.30.300.20">
    <property type="match status" value="1"/>
</dbReference>
<evidence type="ECO:0000256" key="1">
    <source>
        <dbReference type="ARBA" id="ARBA00008279"/>
    </source>
</evidence>
<dbReference type="InterPro" id="IPR005225">
    <property type="entry name" value="Small_GTP-bd"/>
</dbReference>
<dbReference type="RefSeq" id="WP_091240816.1">
    <property type="nucleotide sequence ID" value="NZ_FNAG01000002.1"/>
</dbReference>
<feature type="binding site" evidence="8">
    <location>
        <begin position="299"/>
        <end position="302"/>
    </location>
    <ligand>
        <name>GTP</name>
        <dbReference type="ChEBI" id="CHEBI:37565"/>
        <label>2</label>
    </ligand>
</feature>
<evidence type="ECO:0000256" key="3">
    <source>
        <dbReference type="ARBA" id="ARBA00022517"/>
    </source>
</evidence>
<dbReference type="PRINTS" id="PR00326">
    <property type="entry name" value="GTP1OBG"/>
</dbReference>
<dbReference type="InterPro" id="IPR032859">
    <property type="entry name" value="KH_dom-like"/>
</dbReference>